<dbReference type="EC" id="3.2.2.23" evidence="5"/>
<evidence type="ECO:0000256" key="16">
    <source>
        <dbReference type="ARBA" id="ARBA00023268"/>
    </source>
</evidence>
<dbReference type="InterPro" id="IPR010663">
    <property type="entry name" value="Znf_FPG/IleRS"/>
</dbReference>
<dbReference type="FunFam" id="1.10.8.50:FF:000003">
    <property type="entry name" value="Formamidopyrimidine-DNA glycosylase"/>
    <property type="match status" value="1"/>
</dbReference>
<keyword evidence="8" id="KW-0479">Metal-binding</keyword>
<evidence type="ECO:0000313" key="24">
    <source>
        <dbReference type="Proteomes" id="UP000009885"/>
    </source>
</evidence>
<dbReference type="PROSITE" id="PS51066">
    <property type="entry name" value="ZF_FPG_2"/>
    <property type="match status" value="1"/>
</dbReference>
<comment type="subunit">
    <text evidence="4">Monomer.</text>
</comment>
<keyword evidence="11" id="KW-0378">Hydrolase</keyword>
<evidence type="ECO:0000256" key="3">
    <source>
        <dbReference type="ARBA" id="ARBA00009409"/>
    </source>
</evidence>
<evidence type="ECO:0000256" key="7">
    <source>
        <dbReference type="ARBA" id="ARBA00016240"/>
    </source>
</evidence>
<dbReference type="InterPro" id="IPR035937">
    <property type="entry name" value="FPG_N"/>
</dbReference>
<dbReference type="Gene3D" id="3.20.190.10">
    <property type="entry name" value="MutM-like, N-terminal"/>
    <property type="match status" value="1"/>
</dbReference>
<dbReference type="InterPro" id="IPR012319">
    <property type="entry name" value="FPG_cat"/>
</dbReference>
<dbReference type="Pfam" id="PF01149">
    <property type="entry name" value="Fapy_DNA_glyco"/>
    <property type="match status" value="1"/>
</dbReference>
<evidence type="ECO:0000256" key="19">
    <source>
        <dbReference type="ARBA" id="ARBA00044632"/>
    </source>
</evidence>
<evidence type="ECO:0000256" key="18">
    <source>
        <dbReference type="ARBA" id="ARBA00030638"/>
    </source>
</evidence>
<dbReference type="GO" id="GO:0008270">
    <property type="term" value="F:zinc ion binding"/>
    <property type="evidence" value="ECO:0007669"/>
    <property type="project" value="UniProtKB-KW"/>
</dbReference>
<comment type="catalytic activity">
    <reaction evidence="1">
        <text>Hydrolysis of DNA containing ring-opened 7-methylguanine residues, releasing 2,6-diamino-4-hydroxy-5-(N-methyl)formamidopyrimidine.</text>
        <dbReference type="EC" id="3.2.2.23"/>
    </reaction>
</comment>
<organism evidence="23 24">
    <name type="scientific">Staphylococcus massiliensis S46</name>
    <dbReference type="NCBI Taxonomy" id="1229783"/>
    <lineage>
        <taxon>Bacteria</taxon>
        <taxon>Bacillati</taxon>
        <taxon>Bacillota</taxon>
        <taxon>Bacilli</taxon>
        <taxon>Bacillales</taxon>
        <taxon>Staphylococcaceae</taxon>
        <taxon>Staphylococcus</taxon>
    </lineage>
</organism>
<dbReference type="GO" id="GO:0003684">
    <property type="term" value="F:damaged DNA binding"/>
    <property type="evidence" value="ECO:0007669"/>
    <property type="project" value="InterPro"/>
</dbReference>
<keyword evidence="12" id="KW-0862">Zinc</keyword>
<dbReference type="GO" id="GO:0034039">
    <property type="term" value="F:8-oxo-7,8-dihydroguanine DNA N-glycosylase activity"/>
    <property type="evidence" value="ECO:0007669"/>
    <property type="project" value="TreeGrafter"/>
</dbReference>
<dbReference type="NCBIfam" id="NF002211">
    <property type="entry name" value="PRK01103.1"/>
    <property type="match status" value="1"/>
</dbReference>
<dbReference type="SUPFAM" id="SSF81624">
    <property type="entry name" value="N-terminal domain of MutM-like DNA repair proteins"/>
    <property type="match status" value="1"/>
</dbReference>
<evidence type="ECO:0000256" key="4">
    <source>
        <dbReference type="ARBA" id="ARBA00011245"/>
    </source>
</evidence>
<gene>
    <name evidence="23" type="ORF">C273_01090</name>
</gene>
<evidence type="ECO:0000256" key="14">
    <source>
        <dbReference type="ARBA" id="ARBA00023204"/>
    </source>
</evidence>
<evidence type="ECO:0000256" key="2">
    <source>
        <dbReference type="ARBA" id="ARBA00001947"/>
    </source>
</evidence>
<evidence type="ECO:0000256" key="11">
    <source>
        <dbReference type="ARBA" id="ARBA00022801"/>
    </source>
</evidence>
<reference evidence="23 24" key="1">
    <citation type="journal article" date="2013" name="Genome Announc.">
        <title>Genome Sequence of Staphylococcus massiliensis Strain S46, Isolated from the Surface of Healthy Human Skin.</title>
        <authorList>
            <person name="Srivastav R."/>
            <person name="Singh A."/>
            <person name="Jangir P.K."/>
            <person name="Kumari C."/>
            <person name="Muduli S."/>
            <person name="Sharma R."/>
        </authorList>
    </citation>
    <scope>NUCLEOTIDE SEQUENCE [LARGE SCALE GENOMIC DNA]</scope>
    <source>
        <strain evidence="23 24">S46</strain>
    </source>
</reference>
<dbReference type="CDD" id="cd08966">
    <property type="entry name" value="EcFpg-like_N"/>
    <property type="match status" value="1"/>
</dbReference>
<sequence length="290" mass="33340">MPELPEVEHVKKGITPFAEGQTIIDIYYSVQVFQGKKEGRQTIIKGNTLEDFSKYAISYTIEKIERRSKYILFHLRKDSNKRIIVGHLGMAGGFFIVNNIEDIPVENYRKHWHVAFKLDNDMLLVFSDIRRFGELRNIGTYDGYPSLKEIAPEPFDDSAYAHFMHKLNQKSVQSKPIKQVILDHRVISGCGNIYACEALFNAKLHPATKVKQLSDDDKTCVFQEIVDVLKLGIKYGGTSVTNYRHADGNEGTMQDRLQVYKKHTCPVCRTPIRREIIGKRNTHYCPNCQN</sequence>
<evidence type="ECO:0000256" key="12">
    <source>
        <dbReference type="ARBA" id="ARBA00022833"/>
    </source>
</evidence>
<dbReference type="EC" id="4.2.99.18" evidence="6"/>
<comment type="caution">
    <text evidence="23">The sequence shown here is derived from an EMBL/GenBank/DDBJ whole genome shotgun (WGS) entry which is preliminary data.</text>
</comment>
<dbReference type="PANTHER" id="PTHR22993">
    <property type="entry name" value="FORMAMIDOPYRIMIDINE-DNA GLYCOSYLASE"/>
    <property type="match status" value="1"/>
</dbReference>
<dbReference type="PANTHER" id="PTHR22993:SF9">
    <property type="entry name" value="FORMAMIDOPYRIMIDINE-DNA GLYCOSYLASE"/>
    <property type="match status" value="1"/>
</dbReference>
<feature type="domain" description="Formamidopyrimidine-DNA glycosylase catalytic" evidence="22">
    <location>
        <begin position="2"/>
        <end position="133"/>
    </location>
</feature>
<dbReference type="PATRIC" id="fig|1229783.3.peg.223"/>
<dbReference type="NCBIfam" id="TIGR00577">
    <property type="entry name" value="fpg"/>
    <property type="match status" value="1"/>
</dbReference>
<keyword evidence="17" id="KW-0326">Glycosidase</keyword>
<dbReference type="EMBL" id="AMSQ01000002">
    <property type="protein sequence ID" value="EKU50196.1"/>
    <property type="molecule type" value="Genomic_DNA"/>
</dbReference>
<dbReference type="SMART" id="SM00898">
    <property type="entry name" value="Fapy_DNA_glyco"/>
    <property type="match status" value="1"/>
</dbReference>
<dbReference type="AlphaFoldDB" id="K9AVQ9"/>
<protein>
    <recommendedName>
        <fullName evidence="7">Formamidopyrimidine-DNA glycosylase</fullName>
        <ecNumber evidence="5">3.2.2.23</ecNumber>
        <ecNumber evidence="6">4.2.99.18</ecNumber>
    </recommendedName>
    <alternativeName>
        <fullName evidence="18">DNA-(apurinic or apyrimidinic site) lyase MutM</fullName>
    </alternativeName>
</protein>
<evidence type="ECO:0000256" key="13">
    <source>
        <dbReference type="ARBA" id="ARBA00023125"/>
    </source>
</evidence>
<dbReference type="InterPro" id="IPR010979">
    <property type="entry name" value="Ribosomal_uS13-like_H2TH"/>
</dbReference>
<dbReference type="RefSeq" id="WP_009381906.1">
    <property type="nucleotide sequence ID" value="NZ_AMSQ01000002.1"/>
</dbReference>
<dbReference type="Pfam" id="PF06827">
    <property type="entry name" value="zf-FPG_IleRS"/>
    <property type="match status" value="1"/>
</dbReference>
<proteinExistence type="inferred from homology"/>
<keyword evidence="15" id="KW-0456">Lyase</keyword>
<dbReference type="GO" id="GO:0003690">
    <property type="term" value="F:double-stranded DNA binding"/>
    <property type="evidence" value="ECO:0007669"/>
    <property type="project" value="UniProtKB-ARBA"/>
</dbReference>
<comment type="catalytic activity">
    <reaction evidence="19">
        <text>2'-deoxyribonucleotide-(2'-deoxyribose 5'-phosphate)-2'-deoxyribonucleotide-DNA = a 3'-end 2'-deoxyribonucleotide-(2,3-dehydro-2,3-deoxyribose 5'-phosphate)-DNA + a 5'-end 5'-phospho-2'-deoxyribonucleoside-DNA + H(+)</text>
        <dbReference type="Rhea" id="RHEA:66592"/>
        <dbReference type="Rhea" id="RHEA-COMP:13180"/>
        <dbReference type="Rhea" id="RHEA-COMP:16897"/>
        <dbReference type="Rhea" id="RHEA-COMP:17067"/>
        <dbReference type="ChEBI" id="CHEBI:15378"/>
        <dbReference type="ChEBI" id="CHEBI:136412"/>
        <dbReference type="ChEBI" id="CHEBI:157695"/>
        <dbReference type="ChEBI" id="CHEBI:167181"/>
        <dbReference type="EC" id="4.2.99.18"/>
    </reaction>
</comment>
<dbReference type="GO" id="GO:0140078">
    <property type="term" value="F:class I DNA-(apurinic or apyrimidinic site) endonuclease activity"/>
    <property type="evidence" value="ECO:0007669"/>
    <property type="project" value="UniProtKB-EC"/>
</dbReference>
<dbReference type="STRING" id="1229783.C273_01090"/>
<evidence type="ECO:0000256" key="9">
    <source>
        <dbReference type="ARBA" id="ARBA00022763"/>
    </source>
</evidence>
<keyword evidence="16" id="KW-0511">Multifunctional enzyme</keyword>
<comment type="similarity">
    <text evidence="3">Belongs to the FPG family.</text>
</comment>
<evidence type="ECO:0000259" key="22">
    <source>
        <dbReference type="PROSITE" id="PS51068"/>
    </source>
</evidence>
<dbReference type="OrthoDB" id="9800855at2"/>
<evidence type="ECO:0000256" key="5">
    <source>
        <dbReference type="ARBA" id="ARBA00012024"/>
    </source>
</evidence>
<keyword evidence="13" id="KW-0238">DNA-binding</keyword>
<dbReference type="SUPFAM" id="SSF46946">
    <property type="entry name" value="S13-like H2TH domain"/>
    <property type="match status" value="1"/>
</dbReference>
<keyword evidence="10 20" id="KW-0863">Zinc-finger</keyword>
<evidence type="ECO:0000259" key="21">
    <source>
        <dbReference type="PROSITE" id="PS51066"/>
    </source>
</evidence>
<dbReference type="Proteomes" id="UP000009885">
    <property type="component" value="Unassembled WGS sequence"/>
</dbReference>
<dbReference type="Pfam" id="PF06831">
    <property type="entry name" value="H2TH"/>
    <property type="match status" value="1"/>
</dbReference>
<evidence type="ECO:0000256" key="20">
    <source>
        <dbReference type="PROSITE-ProRule" id="PRU00391"/>
    </source>
</evidence>
<feature type="domain" description="FPG-type" evidence="21">
    <location>
        <begin position="258"/>
        <end position="290"/>
    </location>
</feature>
<evidence type="ECO:0000256" key="17">
    <source>
        <dbReference type="ARBA" id="ARBA00023295"/>
    </source>
</evidence>
<evidence type="ECO:0000256" key="15">
    <source>
        <dbReference type="ARBA" id="ARBA00023239"/>
    </source>
</evidence>
<name>K9AVQ9_9STAP</name>
<keyword evidence="14" id="KW-0234">DNA repair</keyword>
<dbReference type="InterPro" id="IPR015886">
    <property type="entry name" value="H2TH_FPG"/>
</dbReference>
<evidence type="ECO:0000256" key="1">
    <source>
        <dbReference type="ARBA" id="ARBA00001668"/>
    </source>
</evidence>
<dbReference type="InterPro" id="IPR000214">
    <property type="entry name" value="Znf_DNA_glyclase/AP_lyase"/>
</dbReference>
<dbReference type="SMART" id="SM01232">
    <property type="entry name" value="H2TH"/>
    <property type="match status" value="1"/>
</dbReference>
<evidence type="ECO:0000256" key="6">
    <source>
        <dbReference type="ARBA" id="ARBA00012720"/>
    </source>
</evidence>
<keyword evidence="24" id="KW-1185">Reference proteome</keyword>
<evidence type="ECO:0000313" key="23">
    <source>
        <dbReference type="EMBL" id="EKU50196.1"/>
    </source>
</evidence>
<dbReference type="Gene3D" id="1.10.8.50">
    <property type="match status" value="1"/>
</dbReference>
<evidence type="ECO:0000256" key="10">
    <source>
        <dbReference type="ARBA" id="ARBA00022771"/>
    </source>
</evidence>
<dbReference type="PROSITE" id="PS51068">
    <property type="entry name" value="FPG_CAT"/>
    <property type="match status" value="1"/>
</dbReference>
<dbReference type="eggNOG" id="COG0266">
    <property type="taxonomic scope" value="Bacteria"/>
</dbReference>
<comment type="cofactor">
    <cofactor evidence="2">
        <name>Zn(2+)</name>
        <dbReference type="ChEBI" id="CHEBI:29105"/>
    </cofactor>
</comment>
<dbReference type="SUPFAM" id="SSF57716">
    <property type="entry name" value="Glucocorticoid receptor-like (DNA-binding domain)"/>
    <property type="match status" value="1"/>
</dbReference>
<accession>K9AVQ9</accession>
<dbReference type="InterPro" id="IPR020629">
    <property type="entry name" value="FPG_Glyclase"/>
</dbReference>
<evidence type="ECO:0000256" key="8">
    <source>
        <dbReference type="ARBA" id="ARBA00022723"/>
    </source>
</evidence>
<keyword evidence="9" id="KW-0227">DNA damage</keyword>
<dbReference type="GO" id="GO:0006284">
    <property type="term" value="P:base-excision repair"/>
    <property type="evidence" value="ECO:0007669"/>
    <property type="project" value="InterPro"/>
</dbReference>